<name>A0A8X9A0S2_SALSN</name>
<feature type="coiled-coil region" evidence="2">
    <location>
        <begin position="31"/>
        <end position="58"/>
    </location>
</feature>
<evidence type="ECO:0000256" key="2">
    <source>
        <dbReference type="SAM" id="Coils"/>
    </source>
</evidence>
<evidence type="ECO:0008006" key="6">
    <source>
        <dbReference type="Google" id="ProtNLM"/>
    </source>
</evidence>
<dbReference type="PANTHER" id="PTHR12161">
    <property type="entry name" value="IST1 FAMILY MEMBER"/>
    <property type="match status" value="1"/>
</dbReference>
<feature type="compositionally biased region" description="Basic and acidic residues" evidence="3">
    <location>
        <begin position="481"/>
        <end position="513"/>
    </location>
</feature>
<dbReference type="AlphaFoldDB" id="A0A8X9A0S2"/>
<reference evidence="4" key="1">
    <citation type="submission" date="2018-01" db="EMBL/GenBank/DDBJ databases">
        <authorList>
            <person name="Mao J.F."/>
        </authorList>
    </citation>
    <scope>NUCLEOTIDE SEQUENCE</scope>
    <source>
        <strain evidence="4">Huo1</strain>
        <tissue evidence="4">Leaf</tissue>
    </source>
</reference>
<protein>
    <recommendedName>
        <fullName evidence="6">IST1-like protein</fullName>
    </recommendedName>
</protein>
<feature type="compositionally biased region" description="Basic and acidic residues" evidence="3">
    <location>
        <begin position="373"/>
        <end position="382"/>
    </location>
</feature>
<feature type="compositionally biased region" description="Low complexity" evidence="3">
    <location>
        <begin position="536"/>
        <end position="550"/>
    </location>
</feature>
<evidence type="ECO:0000313" key="4">
    <source>
        <dbReference type="EMBL" id="KAG6424093.1"/>
    </source>
</evidence>
<sequence>MKKSKFLKSSKDLLSRSFNSSKCKTSLKLAASRLKLLRNKKEAQVNQMRREISLLLESGQDQTARIRVEHVIREDKMMAAFDLIGIYCELIVARLPIIESQKSCPVDLKEAIASLVYASPRCGDVPELVEVKKHFTEKYGKDFIARAIELRPECGVSRMMVDKLSVLAPDGETKTKILRAIAEEHNVKWEPKSFEQNNEPASDLLSGPTAFVKESDRLPEPSRSNQLHDSTLHFTQADHRTSPGTERPDSPQVSGFNSGGERTQFFQGDSNGIPRDGQKWNMNFTDATSAAQAAAESAELASMAARAAAELSSRGRISRQYSTESHKSDDHSPRGGGPDTYMRSNISFSEHIRVQSEQMDKGNLNNIGGRLGAGHDSRKDYSHSSSLKSRASTDGSVERGVPVVDRYSRKNSLNEAYGGERSKKQSFKHQAETTGKQQSFIASHSSISNNVNAFSNPKDEDFEYDGGESSFVSFGRAIDEEPSHGSDLVFDKSDSDAENYGFDRRPTYDEPQQKFKMPLSSHRTHEHLSTNTAFWSPKSTSSKPEKPSSSGFLNRKSSYSDYPEWSMHGLKLDDSTAATFDESDGQTSEFKDKSMPQYDQEQVSLSSDYESEETDCERNQGKKFDADPPAKFSKQPNLLLEKNWTEVNEIVNSSPEREEGLNFEKLTGGFRHKGYNYPSLGKKQFDMSSSKNESPRTEPKNRMPDRWSTPDTDSSGEEDSLQPSLDHKHRFSTLNGGKDLKTKPSFAASNSVFGSNDSDLDEDEPLRRRTSHLHSGISRRTKAVPSNQETEKKSTLQLRSKADNGMDGKATTSTSSESPKRYYETKRTSSKLENRKQHMEQKPASAEPQQQFESFKGNAHLSNSSKVATKPANSNARGLLYQRGSEMADSGSVQESNLSAEQYSLPLRKTEPNPKMLNKTSSNTDFTNQKTSHVHPKLPDYDNFVQFFQKNRS</sequence>
<dbReference type="PANTHER" id="PTHR12161:SF13">
    <property type="entry name" value="REGULATOR OF VPS4 ACTIVITY IN THE MVB PATHWAY PROTEIN"/>
    <property type="match status" value="1"/>
</dbReference>
<feature type="compositionally biased region" description="Polar residues" evidence="3">
    <location>
        <begin position="860"/>
        <end position="876"/>
    </location>
</feature>
<reference evidence="4" key="2">
    <citation type="submission" date="2020-08" db="EMBL/GenBank/DDBJ databases">
        <title>Plant Genome Project.</title>
        <authorList>
            <person name="Zhang R.-G."/>
        </authorList>
    </citation>
    <scope>NUCLEOTIDE SEQUENCE</scope>
    <source>
        <strain evidence="4">Huo1</strain>
        <tissue evidence="4">Leaf</tissue>
    </source>
</reference>
<feature type="compositionally biased region" description="Polar residues" evidence="3">
    <location>
        <begin position="597"/>
        <end position="608"/>
    </location>
</feature>
<dbReference type="InterPro" id="IPR005061">
    <property type="entry name" value="Ist1"/>
</dbReference>
<proteinExistence type="inferred from homology"/>
<feature type="region of interest" description="Disordered" evidence="3">
    <location>
        <begin position="356"/>
        <end position="434"/>
    </location>
</feature>
<feature type="region of interest" description="Disordered" evidence="3">
    <location>
        <begin position="481"/>
        <end position="555"/>
    </location>
</feature>
<feature type="compositionally biased region" description="Basic and acidic residues" evidence="3">
    <location>
        <begin position="616"/>
        <end position="628"/>
    </location>
</feature>
<comment type="caution">
    <text evidence="4">The sequence shown here is derived from an EMBL/GenBank/DDBJ whole genome shotgun (WGS) entry which is preliminary data.</text>
</comment>
<feature type="compositionally biased region" description="Basic and acidic residues" evidence="3">
    <location>
        <begin position="818"/>
        <end position="841"/>
    </location>
</feature>
<comment type="similarity">
    <text evidence="1">Belongs to the IST1 family.</text>
</comment>
<feature type="compositionally biased region" description="Basic and acidic residues" evidence="3">
    <location>
        <begin position="693"/>
        <end position="705"/>
    </location>
</feature>
<evidence type="ECO:0000256" key="3">
    <source>
        <dbReference type="SAM" id="MobiDB-lite"/>
    </source>
</evidence>
<feature type="region of interest" description="Disordered" evidence="3">
    <location>
        <begin position="311"/>
        <end position="343"/>
    </location>
</feature>
<feature type="compositionally biased region" description="Basic and acidic residues" evidence="3">
    <location>
        <begin position="789"/>
        <end position="806"/>
    </location>
</feature>
<dbReference type="InterPro" id="IPR042277">
    <property type="entry name" value="IST1-like"/>
</dbReference>
<feature type="region of interest" description="Disordered" evidence="3">
    <location>
        <begin position="651"/>
        <end position="876"/>
    </location>
</feature>
<feature type="compositionally biased region" description="Basic and acidic residues" evidence="3">
    <location>
        <begin position="237"/>
        <end position="249"/>
    </location>
</feature>
<dbReference type="Gene3D" id="1.20.1260.60">
    <property type="entry name" value="Vacuolar protein sorting-associated protein Ist1"/>
    <property type="match status" value="1"/>
</dbReference>
<dbReference type="Pfam" id="PF03398">
    <property type="entry name" value="Ist1"/>
    <property type="match status" value="1"/>
</dbReference>
<evidence type="ECO:0000256" key="1">
    <source>
        <dbReference type="ARBA" id="ARBA00005536"/>
    </source>
</evidence>
<feature type="region of interest" description="Disordered" evidence="3">
    <location>
        <begin position="904"/>
        <end position="939"/>
    </location>
</feature>
<gene>
    <name evidence="4" type="ORF">SASPL_114505</name>
</gene>
<dbReference type="FunFam" id="1.20.1260.60:FF:000003">
    <property type="entry name" value="IST1-like protein isoform A"/>
    <property type="match status" value="1"/>
</dbReference>
<dbReference type="OrthoDB" id="29853at2759"/>
<keyword evidence="2" id="KW-0175">Coiled coil</keyword>
<feature type="compositionally biased region" description="Basic and acidic residues" evidence="3">
    <location>
        <begin position="324"/>
        <end position="333"/>
    </location>
</feature>
<dbReference type="EMBL" id="PNBA02000005">
    <property type="protein sequence ID" value="KAG6424093.1"/>
    <property type="molecule type" value="Genomic_DNA"/>
</dbReference>
<feature type="compositionally biased region" description="Polar residues" evidence="3">
    <location>
        <begin position="251"/>
        <end position="270"/>
    </location>
</feature>
<feature type="compositionally biased region" description="Basic residues" evidence="3">
    <location>
        <begin position="768"/>
        <end position="782"/>
    </location>
</feature>
<organism evidence="4">
    <name type="scientific">Salvia splendens</name>
    <name type="common">Scarlet sage</name>
    <dbReference type="NCBI Taxonomy" id="180675"/>
    <lineage>
        <taxon>Eukaryota</taxon>
        <taxon>Viridiplantae</taxon>
        <taxon>Streptophyta</taxon>
        <taxon>Embryophyta</taxon>
        <taxon>Tracheophyta</taxon>
        <taxon>Spermatophyta</taxon>
        <taxon>Magnoliopsida</taxon>
        <taxon>eudicotyledons</taxon>
        <taxon>Gunneridae</taxon>
        <taxon>Pentapetalae</taxon>
        <taxon>asterids</taxon>
        <taxon>lamiids</taxon>
        <taxon>Lamiales</taxon>
        <taxon>Lamiaceae</taxon>
        <taxon>Nepetoideae</taxon>
        <taxon>Mentheae</taxon>
        <taxon>Salviinae</taxon>
        <taxon>Salvia</taxon>
        <taxon>Salvia subgen. Calosphace</taxon>
        <taxon>core Calosphace</taxon>
    </lineage>
</organism>
<keyword evidence="5" id="KW-1185">Reference proteome</keyword>
<feature type="compositionally biased region" description="Polar residues" evidence="3">
    <location>
        <begin position="918"/>
        <end position="931"/>
    </location>
</feature>
<dbReference type="GO" id="GO:0015031">
    <property type="term" value="P:protein transport"/>
    <property type="evidence" value="ECO:0007669"/>
    <property type="project" value="InterPro"/>
</dbReference>
<feature type="compositionally biased region" description="Polar residues" evidence="3">
    <location>
        <begin position="747"/>
        <end position="757"/>
    </location>
</feature>
<evidence type="ECO:0000313" key="5">
    <source>
        <dbReference type="Proteomes" id="UP000298416"/>
    </source>
</evidence>
<dbReference type="Proteomes" id="UP000298416">
    <property type="component" value="Unassembled WGS sequence"/>
</dbReference>
<feature type="compositionally biased region" description="Polar residues" evidence="3">
    <location>
        <begin position="383"/>
        <end position="395"/>
    </location>
</feature>
<feature type="region of interest" description="Disordered" evidence="3">
    <location>
        <begin position="576"/>
        <end position="636"/>
    </location>
</feature>
<accession>A0A8X9A0S2</accession>
<feature type="region of interest" description="Disordered" evidence="3">
    <location>
        <begin position="237"/>
        <end position="279"/>
    </location>
</feature>